<name>A0A5E6VPL2_PSEFL</name>
<organism evidence="1 2">
    <name type="scientific">Pseudomonas fluorescens</name>
    <dbReference type="NCBI Taxonomy" id="294"/>
    <lineage>
        <taxon>Bacteria</taxon>
        <taxon>Pseudomonadati</taxon>
        <taxon>Pseudomonadota</taxon>
        <taxon>Gammaproteobacteria</taxon>
        <taxon>Pseudomonadales</taxon>
        <taxon>Pseudomonadaceae</taxon>
        <taxon>Pseudomonas</taxon>
    </lineage>
</organism>
<evidence type="ECO:0000313" key="1">
    <source>
        <dbReference type="EMBL" id="VVN19965.1"/>
    </source>
</evidence>
<dbReference type="Proteomes" id="UP000325607">
    <property type="component" value="Unassembled WGS sequence"/>
</dbReference>
<proteinExistence type="predicted"/>
<dbReference type="OrthoDB" id="5540949at2"/>
<evidence type="ECO:0000313" key="2">
    <source>
        <dbReference type="Proteomes" id="UP000325607"/>
    </source>
</evidence>
<dbReference type="AlphaFoldDB" id="A0A5E6VPL2"/>
<sequence length="84" mass="9410">MHATHHCKARQAQRGIPLKMIDYVLAHGTVDQDKFIIGTKEAKLRLADLEREKHLLMKIKDKGGVVVVAEGDALITTYNCTQRA</sequence>
<dbReference type="RefSeq" id="WP_150582189.1">
    <property type="nucleotide sequence ID" value="NZ_CABVGX010000042.1"/>
</dbReference>
<protein>
    <recommendedName>
        <fullName evidence="3">DUF4258 domain-containing protein</fullName>
    </recommendedName>
</protein>
<dbReference type="EMBL" id="CABVGX010000042">
    <property type="protein sequence ID" value="VVN19965.1"/>
    <property type="molecule type" value="Genomic_DNA"/>
</dbReference>
<gene>
    <name evidence="1" type="ORF">PS645_04248</name>
</gene>
<reference evidence="1 2" key="1">
    <citation type="submission" date="2019-09" db="EMBL/GenBank/DDBJ databases">
        <authorList>
            <person name="Chandra G."/>
            <person name="Truman W A."/>
        </authorList>
    </citation>
    <scope>NUCLEOTIDE SEQUENCE [LARGE SCALE GENOMIC DNA]</scope>
    <source>
        <strain evidence="1">PS645</strain>
    </source>
</reference>
<accession>A0A5E6VPL2</accession>
<evidence type="ECO:0008006" key="3">
    <source>
        <dbReference type="Google" id="ProtNLM"/>
    </source>
</evidence>